<gene>
    <name evidence="5" type="ORF">B0J13DRAFT_565505</name>
</gene>
<dbReference type="AlphaFoldDB" id="A0A9P9DWT2"/>
<evidence type="ECO:0000256" key="1">
    <source>
        <dbReference type="PROSITE-ProRule" id="PRU00175"/>
    </source>
</evidence>
<keyword evidence="1" id="KW-0479">Metal-binding</keyword>
<keyword evidence="3" id="KW-0812">Transmembrane</keyword>
<dbReference type="GO" id="GO:0008270">
    <property type="term" value="F:zinc ion binding"/>
    <property type="evidence" value="ECO:0007669"/>
    <property type="project" value="UniProtKB-KW"/>
</dbReference>
<evidence type="ECO:0000313" key="6">
    <source>
        <dbReference type="Proteomes" id="UP000717696"/>
    </source>
</evidence>
<accession>A0A9P9DWT2</accession>
<feature type="compositionally biased region" description="Polar residues" evidence="2">
    <location>
        <begin position="7"/>
        <end position="18"/>
    </location>
</feature>
<dbReference type="OrthoDB" id="5050799at2759"/>
<dbReference type="Proteomes" id="UP000717696">
    <property type="component" value="Unassembled WGS sequence"/>
</dbReference>
<feature type="compositionally biased region" description="Low complexity" evidence="2">
    <location>
        <begin position="74"/>
        <end position="84"/>
    </location>
</feature>
<keyword evidence="1" id="KW-0862">Zinc</keyword>
<keyword evidence="1" id="KW-0863">Zinc-finger</keyword>
<dbReference type="Pfam" id="PF13639">
    <property type="entry name" value="zf-RING_2"/>
    <property type="match status" value="1"/>
</dbReference>
<dbReference type="SUPFAM" id="SSF57850">
    <property type="entry name" value="RING/U-box"/>
    <property type="match status" value="1"/>
</dbReference>
<dbReference type="Gene3D" id="3.30.40.10">
    <property type="entry name" value="Zinc/RING finger domain, C3HC4 (zinc finger)"/>
    <property type="match status" value="1"/>
</dbReference>
<reference evidence="5" key="1">
    <citation type="journal article" date="2021" name="Nat. Commun.">
        <title>Genetic determinants of endophytism in the Arabidopsis root mycobiome.</title>
        <authorList>
            <person name="Mesny F."/>
            <person name="Miyauchi S."/>
            <person name="Thiergart T."/>
            <person name="Pickel B."/>
            <person name="Atanasova L."/>
            <person name="Karlsson M."/>
            <person name="Huettel B."/>
            <person name="Barry K.W."/>
            <person name="Haridas S."/>
            <person name="Chen C."/>
            <person name="Bauer D."/>
            <person name="Andreopoulos W."/>
            <person name="Pangilinan J."/>
            <person name="LaButti K."/>
            <person name="Riley R."/>
            <person name="Lipzen A."/>
            <person name="Clum A."/>
            <person name="Drula E."/>
            <person name="Henrissat B."/>
            <person name="Kohler A."/>
            <person name="Grigoriev I.V."/>
            <person name="Martin F.M."/>
            <person name="Hacquard S."/>
        </authorList>
    </citation>
    <scope>NUCLEOTIDE SEQUENCE</scope>
    <source>
        <strain evidence="5">MPI-CAGE-AT-0021</strain>
    </source>
</reference>
<dbReference type="InterPro" id="IPR051826">
    <property type="entry name" value="E3_ubiquitin-ligase_domain"/>
</dbReference>
<keyword evidence="3" id="KW-1133">Transmembrane helix</keyword>
<dbReference type="GO" id="GO:0006511">
    <property type="term" value="P:ubiquitin-dependent protein catabolic process"/>
    <property type="evidence" value="ECO:0007669"/>
    <property type="project" value="TreeGrafter"/>
</dbReference>
<evidence type="ECO:0000256" key="3">
    <source>
        <dbReference type="SAM" id="Phobius"/>
    </source>
</evidence>
<dbReference type="PANTHER" id="PTHR22765:SF434">
    <property type="entry name" value="GB|AAD18119.1-RELATED"/>
    <property type="match status" value="1"/>
</dbReference>
<evidence type="ECO:0000313" key="5">
    <source>
        <dbReference type="EMBL" id="KAH7126447.1"/>
    </source>
</evidence>
<organism evidence="5 6">
    <name type="scientific">Dactylonectria estremocensis</name>
    <dbReference type="NCBI Taxonomy" id="1079267"/>
    <lineage>
        <taxon>Eukaryota</taxon>
        <taxon>Fungi</taxon>
        <taxon>Dikarya</taxon>
        <taxon>Ascomycota</taxon>
        <taxon>Pezizomycotina</taxon>
        <taxon>Sordariomycetes</taxon>
        <taxon>Hypocreomycetidae</taxon>
        <taxon>Hypocreales</taxon>
        <taxon>Nectriaceae</taxon>
        <taxon>Dactylonectria</taxon>
    </lineage>
</organism>
<dbReference type="SMART" id="SM00184">
    <property type="entry name" value="RING"/>
    <property type="match status" value="1"/>
</dbReference>
<protein>
    <recommendedName>
        <fullName evidence="4">RING-type domain-containing protein</fullName>
    </recommendedName>
</protein>
<comment type="caution">
    <text evidence="5">The sequence shown here is derived from an EMBL/GenBank/DDBJ whole genome shotgun (WGS) entry which is preliminary data.</text>
</comment>
<evidence type="ECO:0000259" key="4">
    <source>
        <dbReference type="PROSITE" id="PS50089"/>
    </source>
</evidence>
<keyword evidence="3" id="KW-0472">Membrane</keyword>
<proteinExistence type="predicted"/>
<feature type="domain" description="RING-type" evidence="4">
    <location>
        <begin position="122"/>
        <end position="163"/>
    </location>
</feature>
<evidence type="ECO:0000256" key="2">
    <source>
        <dbReference type="SAM" id="MobiDB-lite"/>
    </source>
</evidence>
<feature type="region of interest" description="Disordered" evidence="2">
    <location>
        <begin position="67"/>
        <end position="88"/>
    </location>
</feature>
<keyword evidence="6" id="KW-1185">Reference proteome</keyword>
<feature type="transmembrane region" description="Helical" evidence="3">
    <location>
        <begin position="32"/>
        <end position="51"/>
    </location>
</feature>
<dbReference type="PROSITE" id="PS50089">
    <property type="entry name" value="ZF_RING_2"/>
    <property type="match status" value="1"/>
</dbReference>
<dbReference type="EMBL" id="JAGMUU010000023">
    <property type="protein sequence ID" value="KAH7126447.1"/>
    <property type="molecule type" value="Genomic_DNA"/>
</dbReference>
<name>A0A9P9DWT2_9HYPO</name>
<dbReference type="GO" id="GO:0061630">
    <property type="term" value="F:ubiquitin protein ligase activity"/>
    <property type="evidence" value="ECO:0007669"/>
    <property type="project" value="TreeGrafter"/>
</dbReference>
<dbReference type="InterPro" id="IPR013083">
    <property type="entry name" value="Znf_RING/FYVE/PHD"/>
</dbReference>
<dbReference type="CDD" id="cd16454">
    <property type="entry name" value="RING-H2_PA-TM-RING"/>
    <property type="match status" value="1"/>
</dbReference>
<dbReference type="InterPro" id="IPR001841">
    <property type="entry name" value="Znf_RING"/>
</dbReference>
<sequence>MDEQAIMNISNNSSTNLDDQAPTEPIEGRLRWLATIVLIGVIFVVYVLILTRSNYLIARSNYLASTEDPEDAQSSSSTNSETSNLQQLDSVAPPKTYKQVIMEMNLEGTGGHLAWPDSFVTCAICLEAMGDSDSVRRLSCGHGFHSDCIASWYLRHHYTCPLCMSCYITSGVCAPQS</sequence>
<dbReference type="PANTHER" id="PTHR22765">
    <property type="entry name" value="RING FINGER AND PROTEASE ASSOCIATED DOMAIN-CONTAINING"/>
    <property type="match status" value="1"/>
</dbReference>
<feature type="region of interest" description="Disordered" evidence="2">
    <location>
        <begin position="1"/>
        <end position="22"/>
    </location>
</feature>